<dbReference type="EMBL" id="JBHSCO010000006">
    <property type="protein sequence ID" value="MFC4393234.1"/>
    <property type="molecule type" value="Genomic_DNA"/>
</dbReference>
<evidence type="ECO:0000313" key="3">
    <source>
        <dbReference type="Proteomes" id="UP001595719"/>
    </source>
</evidence>
<accession>A0ABV8W9N9</accession>
<comment type="caution">
    <text evidence="2">The sequence shown here is derived from an EMBL/GenBank/DDBJ whole genome shotgun (WGS) entry which is preliminary data.</text>
</comment>
<keyword evidence="1" id="KW-1133">Transmembrane helix</keyword>
<feature type="transmembrane region" description="Helical" evidence="1">
    <location>
        <begin position="52"/>
        <end position="76"/>
    </location>
</feature>
<keyword evidence="1" id="KW-0812">Transmembrane</keyword>
<proteinExistence type="predicted"/>
<keyword evidence="1" id="KW-0472">Membrane</keyword>
<evidence type="ECO:0000256" key="1">
    <source>
        <dbReference type="SAM" id="Phobius"/>
    </source>
</evidence>
<feature type="transmembrane region" description="Helical" evidence="1">
    <location>
        <begin position="110"/>
        <end position="131"/>
    </location>
</feature>
<feature type="transmembrane region" description="Helical" evidence="1">
    <location>
        <begin position="85"/>
        <end position="104"/>
    </location>
</feature>
<sequence>MIGYFVFFVFVAIFAYVSVKWGTFLISDLIAGFILLVFFTHYHFRNDLDKKAGIMVFFVNLILYVLLFISSVFIYFDQENEKKTYWIFTILASFLLVMLEKMVLNFDDAFQGMYVPVALAFFPMYLLKYYIKYIRE</sequence>
<feature type="transmembrane region" description="Helical" evidence="1">
    <location>
        <begin position="7"/>
        <end position="40"/>
    </location>
</feature>
<gene>
    <name evidence="2" type="ORF">ACFOY0_19735</name>
</gene>
<protein>
    <submittedName>
        <fullName evidence="2">Uncharacterized protein</fullName>
    </submittedName>
</protein>
<name>A0ABV8W9N9_9FLAO</name>
<dbReference type="RefSeq" id="WP_179001902.1">
    <property type="nucleotide sequence ID" value="NZ_JBHSCO010000006.1"/>
</dbReference>
<organism evidence="2 3">
    <name type="scientific">Flavobacterium quisquiliarum</name>
    <dbReference type="NCBI Taxonomy" id="1834436"/>
    <lineage>
        <taxon>Bacteria</taxon>
        <taxon>Pseudomonadati</taxon>
        <taxon>Bacteroidota</taxon>
        <taxon>Flavobacteriia</taxon>
        <taxon>Flavobacteriales</taxon>
        <taxon>Flavobacteriaceae</taxon>
        <taxon>Flavobacterium</taxon>
    </lineage>
</organism>
<evidence type="ECO:0000313" key="2">
    <source>
        <dbReference type="EMBL" id="MFC4393234.1"/>
    </source>
</evidence>
<dbReference type="Proteomes" id="UP001595719">
    <property type="component" value="Unassembled WGS sequence"/>
</dbReference>
<keyword evidence="3" id="KW-1185">Reference proteome</keyword>
<reference evidence="3" key="1">
    <citation type="journal article" date="2019" name="Int. J. Syst. Evol. Microbiol.">
        <title>The Global Catalogue of Microorganisms (GCM) 10K type strain sequencing project: providing services to taxonomists for standard genome sequencing and annotation.</title>
        <authorList>
            <consortium name="The Broad Institute Genomics Platform"/>
            <consortium name="The Broad Institute Genome Sequencing Center for Infectious Disease"/>
            <person name="Wu L."/>
            <person name="Ma J."/>
        </authorList>
    </citation>
    <scope>NUCLEOTIDE SEQUENCE [LARGE SCALE GENOMIC DNA]</scope>
    <source>
        <strain evidence="3">CGMCC 1.15345</strain>
    </source>
</reference>